<dbReference type="EMBL" id="CM056807">
    <property type="protein sequence ID" value="KAJ8705509.1"/>
    <property type="molecule type" value="Genomic_DNA"/>
</dbReference>
<evidence type="ECO:0000313" key="1">
    <source>
        <dbReference type="EMBL" id="KAJ8705509.1"/>
    </source>
</evidence>
<dbReference type="Proteomes" id="UP001231649">
    <property type="component" value="Chromosome 31"/>
</dbReference>
<organism evidence="1 2">
    <name type="scientific">Mythimna loreyi</name>
    <dbReference type="NCBI Taxonomy" id="667449"/>
    <lineage>
        <taxon>Eukaryota</taxon>
        <taxon>Metazoa</taxon>
        <taxon>Ecdysozoa</taxon>
        <taxon>Arthropoda</taxon>
        <taxon>Hexapoda</taxon>
        <taxon>Insecta</taxon>
        <taxon>Pterygota</taxon>
        <taxon>Neoptera</taxon>
        <taxon>Endopterygota</taxon>
        <taxon>Lepidoptera</taxon>
        <taxon>Glossata</taxon>
        <taxon>Ditrysia</taxon>
        <taxon>Noctuoidea</taxon>
        <taxon>Noctuidae</taxon>
        <taxon>Noctuinae</taxon>
        <taxon>Hadenini</taxon>
        <taxon>Mythimna</taxon>
    </lineage>
</organism>
<evidence type="ECO:0000313" key="2">
    <source>
        <dbReference type="Proteomes" id="UP001231649"/>
    </source>
</evidence>
<proteinExistence type="predicted"/>
<accession>A0ACC2Q0L7</accession>
<reference evidence="1" key="1">
    <citation type="submission" date="2023-03" db="EMBL/GenBank/DDBJ databases">
        <title>Chromosome-level genomes of two armyworms, Mythimna separata and Mythimna loreyi, provide insights into the biosynthesis and reception of sex pheromones.</title>
        <authorList>
            <person name="Zhao H."/>
        </authorList>
    </citation>
    <scope>NUCLEOTIDE SEQUENCE</scope>
    <source>
        <strain evidence="1">BeijingLab</strain>
    </source>
</reference>
<keyword evidence="2" id="KW-1185">Reference proteome</keyword>
<sequence length="123" mass="14806">MDRKQLNQSSDHGVTSLEGLYTDFDGWVTRYNSFYKRSTYFSKEIRAEDVKNDTRQSEDAIFEDDFFADFLLRHRHQLHSAKTPSLNFYKENDGFVFYDLVFCKLMKKNGDRRLVYQYIRSKL</sequence>
<name>A0ACC2Q0L7_9NEOP</name>
<comment type="caution">
    <text evidence="1">The sequence shown here is derived from an EMBL/GenBank/DDBJ whole genome shotgun (WGS) entry which is preliminary data.</text>
</comment>
<gene>
    <name evidence="1" type="ORF">PYW08_012555</name>
</gene>
<protein>
    <submittedName>
        <fullName evidence="1">Uncharacterized protein</fullName>
    </submittedName>
</protein>